<accession>A0ABY2BGI1</accession>
<sequence>MKVYESWRTWTEAEPDLRDRLPAEVVDRLGQAYRYAETCHADQRRPAGEPYVEHLLQALEIALDVGVTSPEVLTATLLHDVVEDTPATIEDVRERFGPRTADLVAWVTKPEPQPDEDPKAVRAAYLESFADAPPDVLVVKLADRYSNVQRLDTHPRPTKQASYYRETVRAVAPLTARAPQFARLFEDWQNELAYLASDPTEQDSGRTERTGHA</sequence>
<dbReference type="Pfam" id="PF13328">
    <property type="entry name" value="HD_4"/>
    <property type="match status" value="1"/>
</dbReference>
<evidence type="ECO:0000313" key="2">
    <source>
        <dbReference type="EMBL" id="TCO19521.1"/>
    </source>
</evidence>
<dbReference type="PANTHER" id="PTHR21262">
    <property type="entry name" value="GUANOSINE-3',5'-BIS DIPHOSPHATE 3'-PYROPHOSPHOHYDROLASE"/>
    <property type="match status" value="1"/>
</dbReference>
<dbReference type="SUPFAM" id="SSF109604">
    <property type="entry name" value="HD-domain/PDEase-like"/>
    <property type="match status" value="1"/>
</dbReference>
<evidence type="ECO:0000313" key="3">
    <source>
        <dbReference type="Proteomes" id="UP000295818"/>
    </source>
</evidence>
<gene>
    <name evidence="2" type="ORF">EV644_110169</name>
</gene>
<dbReference type="EMBL" id="SLWM01000010">
    <property type="protein sequence ID" value="TCO19521.1"/>
    <property type="molecule type" value="Genomic_DNA"/>
</dbReference>
<evidence type="ECO:0000259" key="1">
    <source>
        <dbReference type="SMART" id="SM00471"/>
    </source>
</evidence>
<dbReference type="RefSeq" id="WP_132191270.1">
    <property type="nucleotide sequence ID" value="NZ_SLWM01000010.1"/>
</dbReference>
<dbReference type="Proteomes" id="UP000295818">
    <property type="component" value="Unassembled WGS sequence"/>
</dbReference>
<dbReference type="Gene3D" id="1.10.3210.10">
    <property type="entry name" value="Hypothetical protein af1432"/>
    <property type="match status" value="1"/>
</dbReference>
<dbReference type="InterPro" id="IPR003607">
    <property type="entry name" value="HD/PDEase_dom"/>
</dbReference>
<protein>
    <submittedName>
        <fullName evidence="2">HD domain-containing protein</fullName>
    </submittedName>
</protein>
<dbReference type="SMART" id="SM00471">
    <property type="entry name" value="HDc"/>
    <property type="match status" value="1"/>
</dbReference>
<name>A0ABY2BGI1_9ACTN</name>
<keyword evidence="3" id="KW-1185">Reference proteome</keyword>
<comment type="caution">
    <text evidence="2">The sequence shown here is derived from an EMBL/GenBank/DDBJ whole genome shotgun (WGS) entry which is preliminary data.</text>
</comment>
<feature type="domain" description="HD/PDEase" evidence="1">
    <location>
        <begin position="47"/>
        <end position="157"/>
    </location>
</feature>
<organism evidence="2 3">
    <name type="scientific">Kribbella orskensis</name>
    <dbReference type="NCBI Taxonomy" id="2512216"/>
    <lineage>
        <taxon>Bacteria</taxon>
        <taxon>Bacillati</taxon>
        <taxon>Actinomycetota</taxon>
        <taxon>Actinomycetes</taxon>
        <taxon>Propionibacteriales</taxon>
        <taxon>Kribbellaceae</taxon>
        <taxon>Kribbella</taxon>
    </lineage>
</organism>
<dbReference type="PANTHER" id="PTHR21262:SF31">
    <property type="entry name" value="GTP PYROPHOSPHOKINASE"/>
    <property type="match status" value="1"/>
</dbReference>
<proteinExistence type="predicted"/>
<reference evidence="2 3" key="1">
    <citation type="journal article" date="2015" name="Stand. Genomic Sci.">
        <title>Genomic Encyclopedia of Bacterial and Archaeal Type Strains, Phase III: the genomes of soil and plant-associated and newly described type strains.</title>
        <authorList>
            <person name="Whitman W.B."/>
            <person name="Woyke T."/>
            <person name="Klenk H.P."/>
            <person name="Zhou Y."/>
            <person name="Lilburn T.G."/>
            <person name="Beck B.J."/>
            <person name="De Vos P."/>
            <person name="Vandamme P."/>
            <person name="Eisen J.A."/>
            <person name="Garrity G."/>
            <person name="Hugenholtz P."/>
            <person name="Kyrpides N.C."/>
        </authorList>
    </citation>
    <scope>NUCLEOTIDE SEQUENCE [LARGE SCALE GENOMIC DNA]</scope>
    <source>
        <strain evidence="2 3">VKM Ac-2538</strain>
    </source>
</reference>